<dbReference type="InterPro" id="IPR029063">
    <property type="entry name" value="SAM-dependent_MTases_sf"/>
</dbReference>
<dbReference type="CDD" id="cd02440">
    <property type="entry name" value="AdoMet_MTases"/>
    <property type="match status" value="1"/>
</dbReference>
<accession>X1BYR4</accession>
<reference evidence="2" key="1">
    <citation type="journal article" date="2014" name="Front. Microbiol.">
        <title>High frequency of phylogenetically diverse reductive dehalogenase-homologous genes in deep subseafloor sedimentary metagenomes.</title>
        <authorList>
            <person name="Kawai M."/>
            <person name="Futagami T."/>
            <person name="Toyoda A."/>
            <person name="Takaki Y."/>
            <person name="Nishi S."/>
            <person name="Hori S."/>
            <person name="Arai W."/>
            <person name="Tsubouchi T."/>
            <person name="Morono Y."/>
            <person name="Uchiyama I."/>
            <person name="Ito T."/>
            <person name="Fujiyama A."/>
            <person name="Inagaki F."/>
            <person name="Takami H."/>
        </authorList>
    </citation>
    <scope>NUCLEOTIDE SEQUENCE</scope>
    <source>
        <strain evidence="2">Expedition CK06-06</strain>
    </source>
</reference>
<comment type="caution">
    <text evidence="2">The sequence shown here is derived from an EMBL/GenBank/DDBJ whole genome shotgun (WGS) entry which is preliminary data.</text>
</comment>
<dbReference type="Gene3D" id="3.40.50.150">
    <property type="entry name" value="Vaccinia Virus protein VP39"/>
    <property type="match status" value="1"/>
</dbReference>
<organism evidence="2">
    <name type="scientific">marine sediment metagenome</name>
    <dbReference type="NCBI Taxonomy" id="412755"/>
    <lineage>
        <taxon>unclassified sequences</taxon>
        <taxon>metagenomes</taxon>
        <taxon>ecological metagenomes</taxon>
    </lineage>
</organism>
<gene>
    <name evidence="2" type="ORF">S01H4_25486</name>
</gene>
<feature type="domain" description="Methyltransferase type 11" evidence="1">
    <location>
        <begin position="53"/>
        <end position="149"/>
    </location>
</feature>
<dbReference type="InterPro" id="IPR013216">
    <property type="entry name" value="Methyltransf_11"/>
</dbReference>
<dbReference type="PANTHER" id="PTHR12734">
    <property type="entry name" value="METHYLTRANSFERASE-RELATED"/>
    <property type="match status" value="1"/>
</dbReference>
<feature type="non-terminal residue" evidence="2">
    <location>
        <position position="1"/>
    </location>
</feature>
<dbReference type="AlphaFoldDB" id="X1BYR4"/>
<name>X1BYR4_9ZZZZ</name>
<dbReference type="Pfam" id="PF08241">
    <property type="entry name" value="Methyltransf_11"/>
    <property type="match status" value="1"/>
</dbReference>
<dbReference type="GO" id="GO:0070476">
    <property type="term" value="P:rRNA (guanine-N7)-methylation"/>
    <property type="evidence" value="ECO:0007669"/>
    <property type="project" value="InterPro"/>
</dbReference>
<sequence length="154" mass="17525">YVGENSSEYDNSIWMERNQKKTAILCLQYLYDEKLNRVGNAGKLNEKKYLIADLGCGIGFSSEILVEEGYRVIGVDILIDMLSKTKSKKKLLEKDKNLELILADINYLPLKHSSIDHVISISAYNFIIHGKNVLGDISKTVNNTARYLKKILNR</sequence>
<dbReference type="GO" id="GO:0005730">
    <property type="term" value="C:nucleolus"/>
    <property type="evidence" value="ECO:0007669"/>
    <property type="project" value="TreeGrafter"/>
</dbReference>
<dbReference type="PANTHER" id="PTHR12734:SF0">
    <property type="entry name" value="18S RRNA (GUANINE-N(7))-METHYLTRANSFERASE-RELATED"/>
    <property type="match status" value="1"/>
</dbReference>
<proteinExistence type="predicted"/>
<dbReference type="EMBL" id="BART01012133">
    <property type="protein sequence ID" value="GAG77301.1"/>
    <property type="molecule type" value="Genomic_DNA"/>
</dbReference>
<dbReference type="GO" id="GO:0016435">
    <property type="term" value="F:rRNA (guanine) methyltransferase activity"/>
    <property type="evidence" value="ECO:0007669"/>
    <property type="project" value="InterPro"/>
</dbReference>
<dbReference type="InterPro" id="IPR039769">
    <property type="entry name" value="Bud23-like"/>
</dbReference>
<protein>
    <recommendedName>
        <fullName evidence="1">Methyltransferase type 11 domain-containing protein</fullName>
    </recommendedName>
</protein>
<evidence type="ECO:0000259" key="1">
    <source>
        <dbReference type="Pfam" id="PF08241"/>
    </source>
</evidence>
<dbReference type="SUPFAM" id="SSF53335">
    <property type="entry name" value="S-adenosyl-L-methionine-dependent methyltransferases"/>
    <property type="match status" value="1"/>
</dbReference>
<evidence type="ECO:0000313" key="2">
    <source>
        <dbReference type="EMBL" id="GAG77301.1"/>
    </source>
</evidence>